<feature type="domain" description="Peptidase S8 pro-domain" evidence="1">
    <location>
        <begin position="84"/>
        <end position="111"/>
    </location>
</feature>
<dbReference type="Pfam" id="PF16470">
    <property type="entry name" value="S8_pro-domain"/>
    <property type="match status" value="1"/>
</dbReference>
<dbReference type="Proteomes" id="UP001372834">
    <property type="component" value="Unassembled WGS sequence"/>
</dbReference>
<organism evidence="2 3">
    <name type="scientific">Polyplax serrata</name>
    <name type="common">Common mouse louse</name>
    <dbReference type="NCBI Taxonomy" id="468196"/>
    <lineage>
        <taxon>Eukaryota</taxon>
        <taxon>Metazoa</taxon>
        <taxon>Ecdysozoa</taxon>
        <taxon>Arthropoda</taxon>
        <taxon>Hexapoda</taxon>
        <taxon>Insecta</taxon>
        <taxon>Pterygota</taxon>
        <taxon>Neoptera</taxon>
        <taxon>Paraneoptera</taxon>
        <taxon>Psocodea</taxon>
        <taxon>Troctomorpha</taxon>
        <taxon>Phthiraptera</taxon>
        <taxon>Anoplura</taxon>
        <taxon>Polyplacidae</taxon>
        <taxon>Polyplax</taxon>
    </lineage>
</organism>
<evidence type="ECO:0000313" key="2">
    <source>
        <dbReference type="EMBL" id="KAK6643781.1"/>
    </source>
</evidence>
<protein>
    <recommendedName>
        <fullName evidence="1">Peptidase S8 pro-domain domain-containing protein</fullName>
    </recommendedName>
</protein>
<reference evidence="2 3" key="1">
    <citation type="submission" date="2023-10" db="EMBL/GenBank/DDBJ databases">
        <title>Genomes of two closely related lineages of the louse Polyplax serrata with different host specificities.</title>
        <authorList>
            <person name="Martinu J."/>
            <person name="Tarabai H."/>
            <person name="Stefka J."/>
            <person name="Hypsa V."/>
        </authorList>
    </citation>
    <scope>NUCLEOTIDE SEQUENCE [LARGE SCALE GENOMIC DNA]</scope>
    <source>
        <strain evidence="2">HR10_N</strain>
    </source>
</reference>
<evidence type="ECO:0000259" key="1">
    <source>
        <dbReference type="Pfam" id="PF16470"/>
    </source>
</evidence>
<dbReference type="Gene3D" id="3.30.70.850">
    <property type="entry name" value="Peptidase S8, pro-domain"/>
    <property type="match status" value="1"/>
</dbReference>
<comment type="caution">
    <text evidence="2">The sequence shown here is derived from an EMBL/GenBank/DDBJ whole genome shotgun (WGS) entry which is preliminary data.</text>
</comment>
<dbReference type="InterPro" id="IPR038466">
    <property type="entry name" value="S8_pro-domain_sf"/>
</dbReference>
<proteinExistence type="predicted"/>
<dbReference type="SUPFAM" id="SSF54897">
    <property type="entry name" value="Protease propeptides/inhibitors"/>
    <property type="match status" value="1"/>
</dbReference>
<sequence length="133" mass="15103">MLRVEDESSDGRRNSERGERCLICDNRWGVKKKLIDLLRWPSRCAPRTWISRAVILLSLFNVAVANYASDIGTDVDGDGHFTRQWAVHIEGGQEVASRIAAKHGFINLGKSAGERRLQAKFQFETFRKCLLIT</sequence>
<gene>
    <name evidence="2" type="ORF">RUM43_000044</name>
</gene>
<evidence type="ECO:0000313" key="3">
    <source>
        <dbReference type="Proteomes" id="UP001372834"/>
    </source>
</evidence>
<dbReference type="EMBL" id="JAWJWE010000001">
    <property type="protein sequence ID" value="KAK6643781.1"/>
    <property type="molecule type" value="Genomic_DNA"/>
</dbReference>
<dbReference type="AlphaFoldDB" id="A0AAN8XPP0"/>
<name>A0AAN8XPP0_POLSC</name>
<dbReference type="InterPro" id="IPR032815">
    <property type="entry name" value="S8_pro-domain"/>
</dbReference>
<accession>A0AAN8XPP0</accession>